<dbReference type="CDD" id="cd00090">
    <property type="entry name" value="HTH_ARSR"/>
    <property type="match status" value="1"/>
</dbReference>
<dbReference type="RefSeq" id="WP_256309145.1">
    <property type="nucleotide sequence ID" value="NZ_JANHAW010000004.1"/>
</dbReference>
<protein>
    <submittedName>
        <fullName evidence="2">Helix-turn-helix transcriptional regulator</fullName>
    </submittedName>
</protein>
<keyword evidence="3" id="KW-1185">Reference proteome</keyword>
<sequence length="260" mass="28449">MESSVEVALERLEFLVASPNRYRLLRLLSESAAPGDALGEELDLPRSTLRRNLTALEEQGYISHVVTENRYEITVAGEIACEAVGDALSAVELGSSLGPFFERFPAGLPVSPDTLTSCDITVSTTDTPFEPLYHVRRSVMNSTSVRGFLPTVNPLYIETLHECIVEDLTLDIVVPPGGYESASPDYDEALKAINASKNITLYESSTVPEYALGIVDDTVLLGAFDERMRTHSVLEAPSHSELLEWAAEKYDQVKANATSH</sequence>
<dbReference type="SUPFAM" id="SSF46785">
    <property type="entry name" value="Winged helix' DNA-binding domain"/>
    <property type="match status" value="1"/>
</dbReference>
<name>A0ABD6E115_9EURY</name>
<evidence type="ECO:0000313" key="3">
    <source>
        <dbReference type="Proteomes" id="UP001597092"/>
    </source>
</evidence>
<dbReference type="InterPro" id="IPR036388">
    <property type="entry name" value="WH-like_DNA-bd_sf"/>
</dbReference>
<accession>A0ABD6E115</accession>
<dbReference type="Pfam" id="PF08350">
    <property type="entry name" value="FilR1_middle"/>
    <property type="match status" value="1"/>
</dbReference>
<dbReference type="InterPro" id="IPR036390">
    <property type="entry name" value="WH_DNA-bd_sf"/>
</dbReference>
<dbReference type="InterPro" id="IPR013561">
    <property type="entry name" value="FilR1_middle_dom"/>
</dbReference>
<dbReference type="EMBL" id="JBHUDP010000007">
    <property type="protein sequence ID" value="MFD1687017.1"/>
    <property type="molecule type" value="Genomic_DNA"/>
</dbReference>
<dbReference type="Proteomes" id="UP001597092">
    <property type="component" value="Unassembled WGS sequence"/>
</dbReference>
<dbReference type="SMART" id="SM00418">
    <property type="entry name" value="HTH_ARSR"/>
    <property type="match status" value="1"/>
</dbReference>
<organism evidence="2 3">
    <name type="scientific">Halobellus litoreus</name>
    <dbReference type="NCBI Taxonomy" id="755310"/>
    <lineage>
        <taxon>Archaea</taxon>
        <taxon>Methanobacteriati</taxon>
        <taxon>Methanobacteriota</taxon>
        <taxon>Stenosarchaea group</taxon>
        <taxon>Halobacteria</taxon>
        <taxon>Halobacteriales</taxon>
        <taxon>Haloferacaceae</taxon>
        <taxon>Halobellus</taxon>
    </lineage>
</organism>
<evidence type="ECO:0000259" key="1">
    <source>
        <dbReference type="SMART" id="SM00418"/>
    </source>
</evidence>
<dbReference type="InterPro" id="IPR001845">
    <property type="entry name" value="HTH_ArsR_DNA-bd_dom"/>
</dbReference>
<gene>
    <name evidence="2" type="ORF">ACFSAS_15505</name>
</gene>
<reference evidence="2 3" key="1">
    <citation type="journal article" date="2019" name="Int. J. Syst. Evol. Microbiol.">
        <title>The Global Catalogue of Microorganisms (GCM) 10K type strain sequencing project: providing services to taxonomists for standard genome sequencing and annotation.</title>
        <authorList>
            <consortium name="The Broad Institute Genomics Platform"/>
            <consortium name="The Broad Institute Genome Sequencing Center for Infectious Disease"/>
            <person name="Wu L."/>
            <person name="Ma J."/>
        </authorList>
    </citation>
    <scope>NUCLEOTIDE SEQUENCE [LARGE SCALE GENOMIC DNA]</scope>
    <source>
        <strain evidence="2 3">CGMCC 1.10387</strain>
    </source>
</reference>
<dbReference type="Pfam" id="PF25213">
    <property type="entry name" value="HVO_A0261_N"/>
    <property type="match status" value="1"/>
</dbReference>
<proteinExistence type="predicted"/>
<dbReference type="Gene3D" id="1.10.10.10">
    <property type="entry name" value="Winged helix-like DNA-binding domain superfamily/Winged helix DNA-binding domain"/>
    <property type="match status" value="1"/>
</dbReference>
<feature type="domain" description="HTH arsR-type" evidence="1">
    <location>
        <begin position="13"/>
        <end position="85"/>
    </location>
</feature>
<comment type="caution">
    <text evidence="2">The sequence shown here is derived from an EMBL/GenBank/DDBJ whole genome shotgun (WGS) entry which is preliminary data.</text>
</comment>
<evidence type="ECO:0000313" key="2">
    <source>
        <dbReference type="EMBL" id="MFD1687017.1"/>
    </source>
</evidence>
<dbReference type="InterPro" id="IPR057527">
    <property type="entry name" value="HVO_A0261-like_N"/>
</dbReference>
<dbReference type="AlphaFoldDB" id="A0ABD6E115"/>
<dbReference type="InterPro" id="IPR011991">
    <property type="entry name" value="ArsR-like_HTH"/>
</dbReference>